<accession>A0A9P6AHH1</accession>
<reference evidence="1" key="1">
    <citation type="journal article" date="2020" name="Nat. Commun.">
        <title>Large-scale genome sequencing of mycorrhizal fungi provides insights into the early evolution of symbiotic traits.</title>
        <authorList>
            <person name="Miyauchi S."/>
            <person name="Kiss E."/>
            <person name="Kuo A."/>
            <person name="Drula E."/>
            <person name="Kohler A."/>
            <person name="Sanchez-Garcia M."/>
            <person name="Morin E."/>
            <person name="Andreopoulos B."/>
            <person name="Barry K.W."/>
            <person name="Bonito G."/>
            <person name="Buee M."/>
            <person name="Carver A."/>
            <person name="Chen C."/>
            <person name="Cichocki N."/>
            <person name="Clum A."/>
            <person name="Culley D."/>
            <person name="Crous P.W."/>
            <person name="Fauchery L."/>
            <person name="Girlanda M."/>
            <person name="Hayes R.D."/>
            <person name="Keri Z."/>
            <person name="LaButti K."/>
            <person name="Lipzen A."/>
            <person name="Lombard V."/>
            <person name="Magnuson J."/>
            <person name="Maillard F."/>
            <person name="Murat C."/>
            <person name="Nolan M."/>
            <person name="Ohm R.A."/>
            <person name="Pangilinan J."/>
            <person name="Pereira M.F."/>
            <person name="Perotto S."/>
            <person name="Peter M."/>
            <person name="Pfister S."/>
            <person name="Riley R."/>
            <person name="Sitrit Y."/>
            <person name="Stielow J.B."/>
            <person name="Szollosi G."/>
            <person name="Zifcakova L."/>
            <person name="Stursova M."/>
            <person name="Spatafora J.W."/>
            <person name="Tedersoo L."/>
            <person name="Vaario L.M."/>
            <person name="Yamada A."/>
            <person name="Yan M."/>
            <person name="Wang P."/>
            <person name="Xu J."/>
            <person name="Bruns T."/>
            <person name="Baldrian P."/>
            <person name="Vilgalys R."/>
            <person name="Dunand C."/>
            <person name="Henrissat B."/>
            <person name="Grigoriev I.V."/>
            <person name="Hibbett D."/>
            <person name="Nagy L.G."/>
            <person name="Martin F.M."/>
        </authorList>
    </citation>
    <scope>NUCLEOTIDE SEQUENCE</scope>
    <source>
        <strain evidence="1">UP504</strain>
    </source>
</reference>
<dbReference type="OrthoDB" id="3244660at2759"/>
<proteinExistence type="predicted"/>
<dbReference type="EMBL" id="MU129131">
    <property type="protein sequence ID" value="KAF9505925.1"/>
    <property type="molecule type" value="Genomic_DNA"/>
</dbReference>
<dbReference type="Proteomes" id="UP000886523">
    <property type="component" value="Unassembled WGS sequence"/>
</dbReference>
<gene>
    <name evidence="1" type="ORF">BS47DRAFT_1399934</name>
</gene>
<evidence type="ECO:0000313" key="1">
    <source>
        <dbReference type="EMBL" id="KAF9505925.1"/>
    </source>
</evidence>
<protein>
    <submittedName>
        <fullName evidence="1">Uncharacterized protein</fullName>
    </submittedName>
</protein>
<evidence type="ECO:0000313" key="2">
    <source>
        <dbReference type="Proteomes" id="UP000886523"/>
    </source>
</evidence>
<dbReference type="AlphaFoldDB" id="A0A9P6AHH1"/>
<organism evidence="1 2">
    <name type="scientific">Hydnum rufescens UP504</name>
    <dbReference type="NCBI Taxonomy" id="1448309"/>
    <lineage>
        <taxon>Eukaryota</taxon>
        <taxon>Fungi</taxon>
        <taxon>Dikarya</taxon>
        <taxon>Basidiomycota</taxon>
        <taxon>Agaricomycotina</taxon>
        <taxon>Agaricomycetes</taxon>
        <taxon>Cantharellales</taxon>
        <taxon>Hydnaceae</taxon>
        <taxon>Hydnum</taxon>
    </lineage>
</organism>
<comment type="caution">
    <text evidence="1">The sequence shown here is derived from an EMBL/GenBank/DDBJ whole genome shotgun (WGS) entry which is preliminary data.</text>
</comment>
<sequence length="111" mass="12376">MHSRYRDEGPLNSLTIQRVNFTASTTIITLQLIFLEASELRRGFVEVCKLSANLSSMSGALEQKRGPRGVFWVLNFSVGIEFGGVELQAHVEWVEKGVTKRGKVSIIPPED</sequence>
<keyword evidence="2" id="KW-1185">Reference proteome</keyword>
<name>A0A9P6AHH1_9AGAM</name>